<dbReference type="Proteomes" id="UP000008845">
    <property type="component" value="Chromosome"/>
</dbReference>
<reference evidence="2 3" key="1">
    <citation type="journal article" date="2011" name="BMC Genomics">
        <title>Comparative Genomic Analysis of Streptococcus suis reveals significant genomic diversity among different serotypes.</title>
        <authorList>
            <person name="Zhang A."/>
            <person name="Yang M."/>
            <person name="Hu P."/>
            <person name="Wu J."/>
            <person name="Chen B."/>
            <person name="Hua Y."/>
            <person name="Yu J."/>
            <person name="Chen H."/>
            <person name="Xiao J."/>
            <person name="Jin M."/>
        </authorList>
    </citation>
    <scope>NUCLEOTIDE SEQUENCE [LARGE SCALE GENOMIC DNA]</scope>
    <source>
        <strain evidence="2">D12</strain>
    </source>
</reference>
<name>G7SEH8_STRSU</name>
<sequence length="32" mass="3890">MKQKYFASKSQWSDSGRLEMKQKHFASKREKL</sequence>
<feature type="region of interest" description="Disordered" evidence="1">
    <location>
        <begin position="1"/>
        <end position="32"/>
    </location>
</feature>
<evidence type="ECO:0000313" key="2">
    <source>
        <dbReference type="EMBL" id="AER19885.1"/>
    </source>
</evidence>
<dbReference type="EMBL" id="CP002644">
    <property type="protein sequence ID" value="AER19885.1"/>
    <property type="molecule type" value="Genomic_DNA"/>
</dbReference>
<accession>G7SEH8</accession>
<evidence type="ECO:0000256" key="1">
    <source>
        <dbReference type="SAM" id="MobiDB-lite"/>
    </source>
</evidence>
<dbReference type="HOGENOM" id="CLU_3391716_0_0_9"/>
<protein>
    <submittedName>
        <fullName evidence="2">Uncharacterized protein</fullName>
    </submittedName>
</protein>
<organism evidence="2 3">
    <name type="scientific">Streptococcus suis D12</name>
    <dbReference type="NCBI Taxonomy" id="1004952"/>
    <lineage>
        <taxon>Bacteria</taxon>
        <taxon>Bacillati</taxon>
        <taxon>Bacillota</taxon>
        <taxon>Bacilli</taxon>
        <taxon>Lactobacillales</taxon>
        <taxon>Streptococcaceae</taxon>
        <taxon>Streptococcus</taxon>
    </lineage>
</organism>
<dbReference type="KEGG" id="ssk:SSUD12_1611"/>
<gene>
    <name evidence="2" type="ORF">SSUD12_1611</name>
</gene>
<evidence type="ECO:0000313" key="3">
    <source>
        <dbReference type="Proteomes" id="UP000008845"/>
    </source>
</evidence>
<dbReference type="AlphaFoldDB" id="G7SEH8"/>
<feature type="compositionally biased region" description="Basic and acidic residues" evidence="1">
    <location>
        <begin position="16"/>
        <end position="32"/>
    </location>
</feature>
<proteinExistence type="predicted"/>